<keyword evidence="1" id="KW-1133">Transmembrane helix</keyword>
<evidence type="ECO:0000256" key="1">
    <source>
        <dbReference type="SAM" id="Phobius"/>
    </source>
</evidence>
<sequence>MKSKIIAWVIGGTFTLLVFFSGFVSAFYLNYASLANTYTKEHIDNGRFMLWALKLLEQDETEKAKDFLRSQVTTKVLIVETVRLPPTSKRELELIENFYSEVIDYFESQGGFNETFQVMENDVWVTKPTPSMSILEKFKSEQNMPIKQD</sequence>
<dbReference type="OrthoDB" id="6402138at2"/>
<protein>
    <submittedName>
        <fullName evidence="2">Uncharacterized protein</fullName>
    </submittedName>
</protein>
<organism evidence="2 3">
    <name type="scientific">Litorilituus lipolyticus</name>
    <dbReference type="NCBI Taxonomy" id="2491017"/>
    <lineage>
        <taxon>Bacteria</taxon>
        <taxon>Pseudomonadati</taxon>
        <taxon>Pseudomonadota</taxon>
        <taxon>Gammaproteobacteria</taxon>
        <taxon>Alteromonadales</taxon>
        <taxon>Colwelliaceae</taxon>
        <taxon>Litorilituus</taxon>
    </lineage>
</organism>
<reference evidence="2 3" key="1">
    <citation type="submission" date="2019-01" db="EMBL/GenBank/DDBJ databases">
        <title>Litorilituus lipolytica sp. nov., isolated from intertidal sand of the Yellow Sea in China.</title>
        <authorList>
            <person name="Liu A."/>
        </authorList>
    </citation>
    <scope>NUCLEOTIDE SEQUENCE [LARGE SCALE GENOMIC DNA]</scope>
    <source>
        <strain evidence="2 3">RZ04</strain>
    </source>
</reference>
<proteinExistence type="predicted"/>
<gene>
    <name evidence="2" type="ORF">EPA86_13180</name>
</gene>
<evidence type="ECO:0000313" key="3">
    <source>
        <dbReference type="Proteomes" id="UP000315303"/>
    </source>
</evidence>
<dbReference type="EMBL" id="SAWY01000027">
    <property type="protein sequence ID" value="TPH14053.1"/>
    <property type="molecule type" value="Genomic_DNA"/>
</dbReference>
<keyword evidence="3" id="KW-1185">Reference proteome</keyword>
<dbReference type="AlphaFoldDB" id="A0A502KWI0"/>
<comment type="caution">
    <text evidence="2">The sequence shown here is derived from an EMBL/GenBank/DDBJ whole genome shotgun (WGS) entry which is preliminary data.</text>
</comment>
<feature type="transmembrane region" description="Helical" evidence="1">
    <location>
        <begin position="6"/>
        <end position="31"/>
    </location>
</feature>
<name>A0A502KWI0_9GAMM</name>
<accession>A0A502KWI0</accession>
<keyword evidence="1" id="KW-0472">Membrane</keyword>
<dbReference type="Proteomes" id="UP000315303">
    <property type="component" value="Unassembled WGS sequence"/>
</dbReference>
<dbReference type="RefSeq" id="WP_140604334.1">
    <property type="nucleotide sequence ID" value="NZ_SAWY01000027.1"/>
</dbReference>
<keyword evidence="1" id="KW-0812">Transmembrane</keyword>
<evidence type="ECO:0000313" key="2">
    <source>
        <dbReference type="EMBL" id="TPH14053.1"/>
    </source>
</evidence>